<dbReference type="Gene3D" id="1.10.530.10">
    <property type="match status" value="1"/>
</dbReference>
<dbReference type="PROSITE" id="PS00922">
    <property type="entry name" value="TRANSGLYCOSYLASE"/>
    <property type="match status" value="1"/>
</dbReference>
<dbReference type="AlphaFoldDB" id="A0A1Y0IW72"/>
<evidence type="ECO:0000256" key="1">
    <source>
        <dbReference type="ARBA" id="ARBA00007734"/>
    </source>
</evidence>
<dbReference type="InterPro" id="IPR008258">
    <property type="entry name" value="Transglycosylase_SLT_dom_1"/>
</dbReference>
<dbReference type="KEGG" id="tum:CBW65_00620"/>
<dbReference type="GO" id="GO:0016020">
    <property type="term" value="C:membrane"/>
    <property type="evidence" value="ECO:0007669"/>
    <property type="project" value="InterPro"/>
</dbReference>
<sequence length="173" mass="19771">MILLIVLAVGSDWFWRFIYPIHHEATIREAAEYNRIDPLLVAAIIRVESKFRAENVSKVGAVGLMQLMPETADWIARESDIPYSGTEDLSDPETNIRMGSWYVAYLLKQFDGNQAAAIAAYNAGQGRVSRWMKEGVWDGTLATSEKIPVGETRHYIQRVSFSYEKYQELYPDF</sequence>
<feature type="domain" description="Transglycosylase SLT" evidence="2">
    <location>
        <begin position="27"/>
        <end position="134"/>
    </location>
</feature>
<gene>
    <name evidence="3" type="ORF">CBW65_00620</name>
</gene>
<dbReference type="GO" id="GO:0000270">
    <property type="term" value="P:peptidoglycan metabolic process"/>
    <property type="evidence" value="ECO:0007669"/>
    <property type="project" value="InterPro"/>
</dbReference>
<dbReference type="EMBL" id="CP021434">
    <property type="protein sequence ID" value="ARU63735.1"/>
    <property type="molecule type" value="Genomic_DNA"/>
</dbReference>
<proteinExistence type="inferred from homology"/>
<dbReference type="CDD" id="cd16896">
    <property type="entry name" value="LT_Slt70-like"/>
    <property type="match status" value="1"/>
</dbReference>
<dbReference type="SUPFAM" id="SSF53955">
    <property type="entry name" value="Lysozyme-like"/>
    <property type="match status" value="1"/>
</dbReference>
<dbReference type="GO" id="GO:0008933">
    <property type="term" value="F:peptidoglycan lytic transglycosylase activity"/>
    <property type="evidence" value="ECO:0007669"/>
    <property type="project" value="InterPro"/>
</dbReference>
<dbReference type="PANTHER" id="PTHR37423">
    <property type="entry name" value="SOLUBLE LYTIC MUREIN TRANSGLYCOSYLASE-RELATED"/>
    <property type="match status" value="1"/>
</dbReference>
<comment type="similarity">
    <text evidence="1">Belongs to the transglycosylase Slt family.</text>
</comment>
<protein>
    <submittedName>
        <fullName evidence="3">Lytic transglycosylase</fullName>
    </submittedName>
</protein>
<dbReference type="Proteomes" id="UP000195437">
    <property type="component" value="Chromosome"/>
</dbReference>
<dbReference type="Pfam" id="PF01464">
    <property type="entry name" value="SLT"/>
    <property type="match status" value="1"/>
</dbReference>
<evidence type="ECO:0000313" key="4">
    <source>
        <dbReference type="Proteomes" id="UP000195437"/>
    </source>
</evidence>
<dbReference type="InterPro" id="IPR023346">
    <property type="entry name" value="Lysozyme-like_dom_sf"/>
</dbReference>
<evidence type="ECO:0000259" key="2">
    <source>
        <dbReference type="Pfam" id="PF01464"/>
    </source>
</evidence>
<reference evidence="4" key="1">
    <citation type="submission" date="2017-05" db="EMBL/GenBank/DDBJ databases">
        <authorList>
            <person name="Sung H."/>
        </authorList>
    </citation>
    <scope>NUCLEOTIDE SEQUENCE [LARGE SCALE GENOMIC DNA]</scope>
    <source>
        <strain evidence="4">AR23208</strain>
    </source>
</reference>
<organism evidence="3 4">
    <name type="scientific">Tumebacillus avium</name>
    <dbReference type="NCBI Taxonomy" id="1903704"/>
    <lineage>
        <taxon>Bacteria</taxon>
        <taxon>Bacillati</taxon>
        <taxon>Bacillota</taxon>
        <taxon>Bacilli</taxon>
        <taxon>Bacillales</taxon>
        <taxon>Alicyclobacillaceae</taxon>
        <taxon>Tumebacillus</taxon>
    </lineage>
</organism>
<name>A0A1Y0IW72_9BACL</name>
<evidence type="ECO:0000313" key="3">
    <source>
        <dbReference type="EMBL" id="ARU63735.1"/>
    </source>
</evidence>
<dbReference type="InterPro" id="IPR000189">
    <property type="entry name" value="Transglyc_AS"/>
</dbReference>
<keyword evidence="4" id="KW-1185">Reference proteome</keyword>
<accession>A0A1Y0IW72</accession>
<dbReference type="PANTHER" id="PTHR37423:SF5">
    <property type="entry name" value="SOLUBLE LYTIC MUREIN TRANSGLYCOSYLASE"/>
    <property type="match status" value="1"/>
</dbReference>